<comment type="caution">
    <text evidence="1">The sequence shown here is derived from an EMBL/GenBank/DDBJ whole genome shotgun (WGS) entry which is preliminary data.</text>
</comment>
<proteinExistence type="predicted"/>
<protein>
    <submittedName>
        <fullName evidence="1">Uncharacterized protein</fullName>
    </submittedName>
</protein>
<gene>
    <name evidence="1" type="ORF">V5799_028877</name>
</gene>
<organism evidence="1 2">
    <name type="scientific">Amblyomma americanum</name>
    <name type="common">Lone star tick</name>
    <dbReference type="NCBI Taxonomy" id="6943"/>
    <lineage>
        <taxon>Eukaryota</taxon>
        <taxon>Metazoa</taxon>
        <taxon>Ecdysozoa</taxon>
        <taxon>Arthropoda</taxon>
        <taxon>Chelicerata</taxon>
        <taxon>Arachnida</taxon>
        <taxon>Acari</taxon>
        <taxon>Parasitiformes</taxon>
        <taxon>Ixodida</taxon>
        <taxon>Ixodoidea</taxon>
        <taxon>Ixodidae</taxon>
        <taxon>Amblyomminae</taxon>
        <taxon>Amblyomma</taxon>
    </lineage>
</organism>
<sequence length="92" mass="9737">MYVCHAGPYLVNFKASITQPAPFGGPVLVNFKASIRAHQSERGDECQAAQDGQDLELPGCTPGVLHIIHSSLDHPEAGPKCAAQDLAGLAWD</sequence>
<keyword evidence="2" id="KW-1185">Reference proteome</keyword>
<evidence type="ECO:0000313" key="1">
    <source>
        <dbReference type="EMBL" id="KAK8759862.1"/>
    </source>
</evidence>
<dbReference type="Proteomes" id="UP001321473">
    <property type="component" value="Unassembled WGS sequence"/>
</dbReference>
<dbReference type="AlphaFoldDB" id="A0AAQ4DBM2"/>
<evidence type="ECO:0000313" key="2">
    <source>
        <dbReference type="Proteomes" id="UP001321473"/>
    </source>
</evidence>
<name>A0AAQ4DBM2_AMBAM</name>
<accession>A0AAQ4DBM2</accession>
<reference evidence="1 2" key="1">
    <citation type="journal article" date="2023" name="Arcadia Sci">
        <title>De novo assembly of a long-read Amblyomma americanum tick genome.</title>
        <authorList>
            <person name="Chou S."/>
            <person name="Poskanzer K.E."/>
            <person name="Rollins M."/>
            <person name="Thuy-Boun P.S."/>
        </authorList>
    </citation>
    <scope>NUCLEOTIDE SEQUENCE [LARGE SCALE GENOMIC DNA]</scope>
    <source>
        <strain evidence="1">F_SG_1</strain>
        <tissue evidence="1">Salivary glands</tissue>
    </source>
</reference>
<dbReference type="EMBL" id="JARKHS020032514">
    <property type="protein sequence ID" value="KAK8759862.1"/>
    <property type="molecule type" value="Genomic_DNA"/>
</dbReference>